<evidence type="ECO:0000313" key="3">
    <source>
        <dbReference type="Proteomes" id="UP000284706"/>
    </source>
</evidence>
<evidence type="ECO:0008006" key="4">
    <source>
        <dbReference type="Google" id="ProtNLM"/>
    </source>
</evidence>
<feature type="chain" id="PRO_5019286373" description="3-carboxymuconate cyclase" evidence="1">
    <location>
        <begin position="17"/>
        <end position="414"/>
    </location>
</feature>
<proteinExistence type="predicted"/>
<reference evidence="2 3" key="1">
    <citation type="journal article" date="2018" name="Evol. Lett.">
        <title>Horizontal gene cluster transfer increased hallucinogenic mushroom diversity.</title>
        <authorList>
            <person name="Reynolds H.T."/>
            <person name="Vijayakumar V."/>
            <person name="Gluck-Thaler E."/>
            <person name="Korotkin H.B."/>
            <person name="Matheny P.B."/>
            <person name="Slot J.C."/>
        </authorList>
    </citation>
    <scope>NUCLEOTIDE SEQUENCE [LARGE SCALE GENOMIC DNA]</scope>
    <source>
        <strain evidence="2 3">SRW20</strain>
    </source>
</reference>
<evidence type="ECO:0000256" key="1">
    <source>
        <dbReference type="SAM" id="SignalP"/>
    </source>
</evidence>
<dbReference type="SUPFAM" id="SSF75011">
    <property type="entry name" value="3-carboxy-cis,cis-mucoante lactonizing enzyme"/>
    <property type="match status" value="1"/>
</dbReference>
<dbReference type="OrthoDB" id="10006285at2759"/>
<keyword evidence="1" id="KW-0732">Signal</keyword>
<dbReference type="EMBL" id="NHYE01005575">
    <property type="protein sequence ID" value="PPQ69337.1"/>
    <property type="molecule type" value="Genomic_DNA"/>
</dbReference>
<dbReference type="InParanoid" id="A0A409VSW3"/>
<dbReference type="Gene3D" id="2.130.10.10">
    <property type="entry name" value="YVTN repeat-like/Quinoprotein amine dehydrogenase"/>
    <property type="match status" value="1"/>
</dbReference>
<evidence type="ECO:0000313" key="2">
    <source>
        <dbReference type="EMBL" id="PPQ69337.1"/>
    </source>
</evidence>
<comment type="caution">
    <text evidence="2">The sequence shown here is derived from an EMBL/GenBank/DDBJ whole genome shotgun (WGS) entry which is preliminary data.</text>
</comment>
<keyword evidence="3" id="KW-1185">Reference proteome</keyword>
<sequence>MLVPTTLLLFASFVAATSTNAFSRPGSSTAGAVFFLTNDPSGNKVVAVNIGSDGLLGPNVKGFSTAGRGMHGTTTPPPQAADAIFSQGSIAINSEARLLAAVNPGSNSVSLFSINPEDPTELTLIGRPAPSSGEFPVSVAINSKGTSACVLNGGKVNGVSCFSIHPVLGLNPRPNTTRSLHRNQTTPANGPMNALSQVIFTPDDSKVIAAVKGVPTAPGFLATWTVSPDGSLSSEFAKSSPASGGALPFSLTPIPGSNAYLATDPAIGVDIFDFGGTNGRSSNLVATASVLPVPGEVALCWSTFSSRSGNFYTVDTGTNLVTEVHVDKNLSASIVRQYQLAGTSGVLDAEVATINHNDFLYVLSANEASIDVLSVNIPAKASIVQAFDFTSAAKKAGVTFTNINLQGLSTFIKS</sequence>
<protein>
    <recommendedName>
        <fullName evidence="4">3-carboxymuconate cyclase</fullName>
    </recommendedName>
</protein>
<dbReference type="STRING" id="231916.A0A409VSW3"/>
<gene>
    <name evidence="2" type="ORF">CVT26_002569</name>
</gene>
<name>A0A409VSW3_9AGAR</name>
<accession>A0A409VSW3</accession>
<feature type="signal peptide" evidence="1">
    <location>
        <begin position="1"/>
        <end position="16"/>
    </location>
</feature>
<dbReference type="InterPro" id="IPR015943">
    <property type="entry name" value="WD40/YVTN_repeat-like_dom_sf"/>
</dbReference>
<dbReference type="Proteomes" id="UP000284706">
    <property type="component" value="Unassembled WGS sequence"/>
</dbReference>
<organism evidence="2 3">
    <name type="scientific">Gymnopilus dilepis</name>
    <dbReference type="NCBI Taxonomy" id="231916"/>
    <lineage>
        <taxon>Eukaryota</taxon>
        <taxon>Fungi</taxon>
        <taxon>Dikarya</taxon>
        <taxon>Basidiomycota</taxon>
        <taxon>Agaricomycotina</taxon>
        <taxon>Agaricomycetes</taxon>
        <taxon>Agaricomycetidae</taxon>
        <taxon>Agaricales</taxon>
        <taxon>Agaricineae</taxon>
        <taxon>Hymenogastraceae</taxon>
        <taxon>Gymnopilus</taxon>
    </lineage>
</organism>
<dbReference type="AlphaFoldDB" id="A0A409VSW3"/>